<dbReference type="KEGG" id="vas:GT360_15175"/>
<dbReference type="EMBL" id="CP047476">
    <property type="protein sequence ID" value="QIA64906.1"/>
    <property type="molecule type" value="Genomic_DNA"/>
</dbReference>
<sequence length="62" mass="6691">MSDKCVYCGATISTSCSCWKAKSMSDFTDDGEIVLCEICQGENDMCCGHCIGDKPKAQLEEA</sequence>
<organism evidence="1 2">
    <name type="scientific">Vibrio astriarenae</name>
    <dbReference type="NCBI Taxonomy" id="1481923"/>
    <lineage>
        <taxon>Bacteria</taxon>
        <taxon>Pseudomonadati</taxon>
        <taxon>Pseudomonadota</taxon>
        <taxon>Gammaproteobacteria</taxon>
        <taxon>Vibrionales</taxon>
        <taxon>Vibrionaceae</taxon>
        <taxon>Vibrio</taxon>
    </lineage>
</organism>
<keyword evidence="2" id="KW-1185">Reference proteome</keyword>
<accession>A0A7Z2YF17</accession>
<gene>
    <name evidence="1" type="ORF">GT360_15175</name>
</gene>
<protein>
    <submittedName>
        <fullName evidence="1">Uncharacterized protein</fullName>
    </submittedName>
</protein>
<reference evidence="1 2" key="1">
    <citation type="submission" date="2020-01" db="EMBL/GenBank/DDBJ databases">
        <title>Whole genome and functional gene identification of agarase of Vibrio HN897.</title>
        <authorList>
            <person name="Liu Y."/>
            <person name="Zhao Z."/>
        </authorList>
    </citation>
    <scope>NUCLEOTIDE SEQUENCE [LARGE SCALE GENOMIC DNA]</scope>
    <source>
        <strain evidence="1 2">HN897</strain>
    </source>
</reference>
<proteinExistence type="predicted"/>
<dbReference type="Proteomes" id="UP000464262">
    <property type="component" value="Chromosome 2"/>
</dbReference>
<evidence type="ECO:0000313" key="2">
    <source>
        <dbReference type="Proteomes" id="UP000464262"/>
    </source>
</evidence>
<dbReference type="PROSITE" id="PS51257">
    <property type="entry name" value="PROKAR_LIPOPROTEIN"/>
    <property type="match status" value="1"/>
</dbReference>
<dbReference type="RefSeq" id="WP_164649806.1">
    <property type="nucleotide sequence ID" value="NZ_CP047476.1"/>
</dbReference>
<dbReference type="AlphaFoldDB" id="A0A7Z2YF17"/>
<name>A0A7Z2YF17_9VIBR</name>
<evidence type="ECO:0000313" key="1">
    <source>
        <dbReference type="EMBL" id="QIA64906.1"/>
    </source>
</evidence>